<gene>
    <name evidence="2" type="ORF">H9756_09095</name>
</gene>
<feature type="transmembrane region" description="Helical" evidence="1">
    <location>
        <begin position="317"/>
        <end position="338"/>
    </location>
</feature>
<organism evidence="2 3">
    <name type="scientific">Candidatus Mediterraneibacter gallistercoris</name>
    <dbReference type="NCBI Taxonomy" id="2838671"/>
    <lineage>
        <taxon>Bacteria</taxon>
        <taxon>Bacillati</taxon>
        <taxon>Bacillota</taxon>
        <taxon>Clostridia</taxon>
        <taxon>Lachnospirales</taxon>
        <taxon>Lachnospiraceae</taxon>
        <taxon>Mediterraneibacter</taxon>
    </lineage>
</organism>
<comment type="caution">
    <text evidence="2">The sequence shown here is derived from an EMBL/GenBank/DDBJ whole genome shotgun (WGS) entry which is preliminary data.</text>
</comment>
<keyword evidence="1" id="KW-0472">Membrane</keyword>
<protein>
    <submittedName>
        <fullName evidence="2">ABC transporter permease</fullName>
    </submittedName>
</protein>
<dbReference type="EMBL" id="DWWI01000191">
    <property type="protein sequence ID" value="HJC43815.1"/>
    <property type="molecule type" value="Genomic_DNA"/>
</dbReference>
<keyword evidence="1" id="KW-0812">Transmembrane</keyword>
<feature type="transmembrane region" description="Helical" evidence="1">
    <location>
        <begin position="293"/>
        <end position="310"/>
    </location>
</feature>
<feature type="transmembrane region" description="Helical" evidence="1">
    <location>
        <begin position="251"/>
        <end position="278"/>
    </location>
</feature>
<keyword evidence="1" id="KW-1133">Transmembrane helix</keyword>
<reference evidence="2" key="2">
    <citation type="submission" date="2021-04" db="EMBL/GenBank/DDBJ databases">
        <authorList>
            <person name="Gilroy R."/>
        </authorList>
    </citation>
    <scope>NUCLEOTIDE SEQUENCE</scope>
    <source>
        <strain evidence="2">CHK165-2605</strain>
    </source>
</reference>
<dbReference type="Proteomes" id="UP000823895">
    <property type="component" value="Unassembled WGS sequence"/>
</dbReference>
<feature type="transmembrane region" description="Helical" evidence="1">
    <location>
        <begin position="207"/>
        <end position="225"/>
    </location>
</feature>
<evidence type="ECO:0000313" key="2">
    <source>
        <dbReference type="EMBL" id="HJC43815.1"/>
    </source>
</evidence>
<sequence>MIMTLFKKECTQILKSLIFWLYVACLIFFFNSQMGNSTVLNPPQEGQENYYNYGFKTDITEQDVMETGVGTLAYAYYYDHYVTYPVGYAKNVRISEAEKQEIADIIYDLTGVKADEIEDNIASYFQKNDIQTTQYKVPLKDGISYEQFLKDMEQVADILGPGSDYTEDRLWSNVMIPVDYEGAVENYQALTEQDGLTGGYARLFCDYMGIILGILPVFVTATRMLRDKRAQMQELIYSRGASSGMVMGARYAALVFMHMIPVLILSLLPTISCITAGIEDVQLDYLAWLKYDLGWLLPMVMIVVAVGMLCTELTETALAVLVQAVWWFMSVMTGASAMNGGRYGWNLIPRHNTELNYAGFAEDFGQLAMNRILYAVLALLLLALTIFIYEKKRKGHLRRRGKIFGNHKRTAAA</sequence>
<dbReference type="AlphaFoldDB" id="A0A9D2T3N1"/>
<feature type="transmembrane region" description="Helical" evidence="1">
    <location>
        <begin position="372"/>
        <end position="389"/>
    </location>
</feature>
<name>A0A9D2T3N1_9FIRM</name>
<accession>A0A9D2T3N1</accession>
<evidence type="ECO:0000256" key="1">
    <source>
        <dbReference type="SAM" id="Phobius"/>
    </source>
</evidence>
<evidence type="ECO:0000313" key="3">
    <source>
        <dbReference type="Proteomes" id="UP000823895"/>
    </source>
</evidence>
<proteinExistence type="predicted"/>
<reference evidence="2" key="1">
    <citation type="journal article" date="2021" name="PeerJ">
        <title>Extensive microbial diversity within the chicken gut microbiome revealed by metagenomics and culture.</title>
        <authorList>
            <person name="Gilroy R."/>
            <person name="Ravi A."/>
            <person name="Getino M."/>
            <person name="Pursley I."/>
            <person name="Horton D.L."/>
            <person name="Alikhan N.F."/>
            <person name="Baker D."/>
            <person name="Gharbi K."/>
            <person name="Hall N."/>
            <person name="Watson M."/>
            <person name="Adriaenssens E.M."/>
            <person name="Foster-Nyarko E."/>
            <person name="Jarju S."/>
            <person name="Secka A."/>
            <person name="Antonio M."/>
            <person name="Oren A."/>
            <person name="Chaudhuri R.R."/>
            <person name="La Ragione R."/>
            <person name="Hildebrand F."/>
            <person name="Pallen M.J."/>
        </authorList>
    </citation>
    <scope>NUCLEOTIDE SEQUENCE</scope>
    <source>
        <strain evidence="2">CHK165-2605</strain>
    </source>
</reference>
<feature type="transmembrane region" description="Helical" evidence="1">
    <location>
        <begin position="12"/>
        <end position="30"/>
    </location>
</feature>